<protein>
    <submittedName>
        <fullName evidence="1">Uncharacterized protein</fullName>
    </submittedName>
</protein>
<name>A0ACB8D112_DERSI</name>
<keyword evidence="2" id="KW-1185">Reference proteome</keyword>
<organism evidence="1 2">
    <name type="scientific">Dermacentor silvarum</name>
    <name type="common">Tick</name>
    <dbReference type="NCBI Taxonomy" id="543639"/>
    <lineage>
        <taxon>Eukaryota</taxon>
        <taxon>Metazoa</taxon>
        <taxon>Ecdysozoa</taxon>
        <taxon>Arthropoda</taxon>
        <taxon>Chelicerata</taxon>
        <taxon>Arachnida</taxon>
        <taxon>Acari</taxon>
        <taxon>Parasitiformes</taxon>
        <taxon>Ixodida</taxon>
        <taxon>Ixodoidea</taxon>
        <taxon>Ixodidae</taxon>
        <taxon>Rhipicephalinae</taxon>
        <taxon>Dermacentor</taxon>
    </lineage>
</organism>
<comment type="caution">
    <text evidence="1">The sequence shown here is derived from an EMBL/GenBank/DDBJ whole genome shotgun (WGS) entry which is preliminary data.</text>
</comment>
<dbReference type="EMBL" id="CM023473">
    <property type="protein sequence ID" value="KAH7954952.1"/>
    <property type="molecule type" value="Genomic_DNA"/>
</dbReference>
<evidence type="ECO:0000313" key="1">
    <source>
        <dbReference type="EMBL" id="KAH7954952.1"/>
    </source>
</evidence>
<reference evidence="1" key="1">
    <citation type="submission" date="2020-05" db="EMBL/GenBank/DDBJ databases">
        <title>Large-scale comparative analyses of tick genomes elucidate their genetic diversity and vector capacities.</title>
        <authorList>
            <person name="Jia N."/>
            <person name="Wang J."/>
            <person name="Shi W."/>
            <person name="Du L."/>
            <person name="Sun Y."/>
            <person name="Zhan W."/>
            <person name="Jiang J."/>
            <person name="Wang Q."/>
            <person name="Zhang B."/>
            <person name="Ji P."/>
            <person name="Sakyi L.B."/>
            <person name="Cui X."/>
            <person name="Yuan T."/>
            <person name="Jiang B."/>
            <person name="Yang W."/>
            <person name="Lam T.T.-Y."/>
            <person name="Chang Q."/>
            <person name="Ding S."/>
            <person name="Wang X."/>
            <person name="Zhu J."/>
            <person name="Ruan X."/>
            <person name="Zhao L."/>
            <person name="Wei J."/>
            <person name="Que T."/>
            <person name="Du C."/>
            <person name="Cheng J."/>
            <person name="Dai P."/>
            <person name="Han X."/>
            <person name="Huang E."/>
            <person name="Gao Y."/>
            <person name="Liu J."/>
            <person name="Shao H."/>
            <person name="Ye R."/>
            <person name="Li L."/>
            <person name="Wei W."/>
            <person name="Wang X."/>
            <person name="Wang C."/>
            <person name="Yang T."/>
            <person name="Huo Q."/>
            <person name="Li W."/>
            <person name="Guo W."/>
            <person name="Chen H."/>
            <person name="Zhou L."/>
            <person name="Ni X."/>
            <person name="Tian J."/>
            <person name="Zhou Y."/>
            <person name="Sheng Y."/>
            <person name="Liu T."/>
            <person name="Pan Y."/>
            <person name="Xia L."/>
            <person name="Li J."/>
            <person name="Zhao F."/>
            <person name="Cao W."/>
        </authorList>
    </citation>
    <scope>NUCLEOTIDE SEQUENCE</scope>
    <source>
        <strain evidence="1">Dsil-2018</strain>
    </source>
</reference>
<proteinExistence type="predicted"/>
<accession>A0ACB8D112</accession>
<evidence type="ECO:0000313" key="2">
    <source>
        <dbReference type="Proteomes" id="UP000821865"/>
    </source>
</evidence>
<sequence>MKNVRPKANAGLDRDCGAAAAATKPEERIRSAAEKRYEEKKAASGAIGAGRSCSTAWKPSSKVFHYGIEEVPFQQELKSIIEEIRFGVTDVGMSTLPSDELASYFNLQTKEDKRICIMMSRQGFQVVGNDYNLRDIEDGQCFETVDALLDSLSPTYRRLFNEALTKRLQDLQKDDQSIDEMSTGSTDK</sequence>
<dbReference type="Proteomes" id="UP000821865">
    <property type="component" value="Chromosome 4"/>
</dbReference>
<gene>
    <name evidence="1" type="ORF">HPB49_023272</name>
</gene>